<reference evidence="2 3" key="1">
    <citation type="submission" date="2018-05" db="EMBL/GenBank/DDBJ databases">
        <title>Genome sequencing and assembly of the regulated plant pathogen Lachnellula willkommii and related sister species for the development of diagnostic species identification markers.</title>
        <authorList>
            <person name="Giroux E."/>
            <person name="Bilodeau G."/>
        </authorList>
    </citation>
    <scope>NUCLEOTIDE SEQUENCE [LARGE SCALE GENOMIC DNA]</scope>
    <source>
        <strain evidence="2 3">CBS 197.66</strain>
    </source>
</reference>
<sequence>MALQAAYKQFLAAPNSSFLASDASLHYITTLTTLHGSAEIIKYLNSQSHELKKKEEKFLDVVEGPNSLAVEVYTTLEFQTGGGAYLPSLDDNFLADRIVTLPIIHIVSFDANDKIQQIRQSWDQGSLLKLIDVIGKTGRNWPIRDGKDQINLIVSSVKSTGKSSSESTSKAADAVRSSRANSTNVTRDPHASLSLFEPREKATSAETRPAAIARASSAKPAQRNYHDLFVGNESDQSPTSPTRPTARERAESPSRNGGVKGKGGAGAGKNYGPSRLFDTEELDEASPVRPSPMKETNGKKYEHFDFGENLDAPARKNKTSKHGSQWGFDDFNTPAKVVPSKVMRANEVRHWGDEDNELVDSPVKHPKVDKPRKDAQTHFEFKDDGTPEAGRRIVGRPRGQGQNDGMGLYRNNLYDDETGGHAGGDEPHKFRPIANVVDRRKDFDSHWEMKDDSPSAKPAPQRISEDRAKAVKMMEPNWIAGDKSPDQKENVPPNAKAPLSVASNAMSHRNDEHKGIATGGNGMGGKKGVGRGWGFGEESDGEEAEHNKPNKFRTGKQGGKNQVTGGDFWDF</sequence>
<evidence type="ECO:0000256" key="1">
    <source>
        <dbReference type="SAM" id="MobiDB-lite"/>
    </source>
</evidence>
<dbReference type="AlphaFoldDB" id="A0A8H8RI71"/>
<evidence type="ECO:0000313" key="2">
    <source>
        <dbReference type="EMBL" id="TVY35937.1"/>
    </source>
</evidence>
<comment type="caution">
    <text evidence="2">The sequence shown here is derived from an EMBL/GenBank/DDBJ whole genome shotgun (WGS) entry which is preliminary data.</text>
</comment>
<feature type="compositionally biased region" description="Gly residues" evidence="1">
    <location>
        <begin position="517"/>
        <end position="535"/>
    </location>
</feature>
<organism evidence="2 3">
    <name type="scientific">Lachnellula subtilissima</name>
    <dbReference type="NCBI Taxonomy" id="602034"/>
    <lineage>
        <taxon>Eukaryota</taxon>
        <taxon>Fungi</taxon>
        <taxon>Dikarya</taxon>
        <taxon>Ascomycota</taxon>
        <taxon>Pezizomycotina</taxon>
        <taxon>Leotiomycetes</taxon>
        <taxon>Helotiales</taxon>
        <taxon>Lachnaceae</taxon>
        <taxon>Lachnellula</taxon>
    </lineage>
</organism>
<dbReference type="OrthoDB" id="1162399at2759"/>
<proteinExistence type="predicted"/>
<keyword evidence="3" id="KW-1185">Reference proteome</keyword>
<evidence type="ECO:0000313" key="3">
    <source>
        <dbReference type="Proteomes" id="UP000462212"/>
    </source>
</evidence>
<feature type="compositionally biased region" description="Low complexity" evidence="1">
    <location>
        <begin position="157"/>
        <end position="170"/>
    </location>
</feature>
<feature type="compositionally biased region" description="Low complexity" evidence="1">
    <location>
        <begin position="208"/>
        <end position="221"/>
    </location>
</feature>
<dbReference type="Gene3D" id="3.10.450.50">
    <property type="match status" value="1"/>
</dbReference>
<evidence type="ECO:0008006" key="4">
    <source>
        <dbReference type="Google" id="ProtNLM"/>
    </source>
</evidence>
<dbReference type="Proteomes" id="UP000462212">
    <property type="component" value="Unassembled WGS sequence"/>
</dbReference>
<accession>A0A8H8RI71</accession>
<feature type="compositionally biased region" description="Gly residues" evidence="1">
    <location>
        <begin position="258"/>
        <end position="269"/>
    </location>
</feature>
<gene>
    <name evidence="2" type="ORF">LSUB1_G005758</name>
</gene>
<feature type="compositionally biased region" description="Basic and acidic residues" evidence="1">
    <location>
        <begin position="362"/>
        <end position="391"/>
    </location>
</feature>
<feature type="region of interest" description="Disordered" evidence="1">
    <location>
        <begin position="477"/>
        <end position="571"/>
    </location>
</feature>
<feature type="region of interest" description="Disordered" evidence="1">
    <location>
        <begin position="157"/>
        <end position="300"/>
    </location>
</feature>
<dbReference type="EMBL" id="QGMJ01000476">
    <property type="protein sequence ID" value="TVY35937.1"/>
    <property type="molecule type" value="Genomic_DNA"/>
</dbReference>
<dbReference type="SUPFAM" id="SSF54427">
    <property type="entry name" value="NTF2-like"/>
    <property type="match status" value="1"/>
</dbReference>
<feature type="compositionally biased region" description="Polar residues" evidence="1">
    <location>
        <begin position="233"/>
        <end position="243"/>
    </location>
</feature>
<feature type="region of interest" description="Disordered" evidence="1">
    <location>
        <begin position="353"/>
        <end position="435"/>
    </location>
</feature>
<name>A0A8H8RI71_9HELO</name>
<dbReference type="InterPro" id="IPR032710">
    <property type="entry name" value="NTF2-like_dom_sf"/>
</dbReference>
<protein>
    <recommendedName>
        <fullName evidence="4">NTF2-like protein</fullName>
    </recommendedName>
</protein>